<name>A0A2I7QHA0_ECOLX</name>
<sequence length="41" mass="4816">MLMQHVGVGYLGYHRAAIYAMKHSVMPEIAKLRMKALHFWE</sequence>
<dbReference type="EMBL" id="MG591698">
    <property type="protein sequence ID" value="AUR80689.1"/>
    <property type="molecule type" value="Genomic_DNA"/>
</dbReference>
<organism evidence="1">
    <name type="scientific">Escherichia coli</name>
    <dbReference type="NCBI Taxonomy" id="562"/>
    <lineage>
        <taxon>Bacteria</taxon>
        <taxon>Pseudomonadati</taxon>
        <taxon>Pseudomonadota</taxon>
        <taxon>Gammaproteobacteria</taxon>
        <taxon>Enterobacterales</taxon>
        <taxon>Enterobacteriaceae</taxon>
        <taxon>Escherichia</taxon>
    </lineage>
</organism>
<dbReference type="AlphaFoldDB" id="A0A2I7QHA0"/>
<geneLocation type="plasmid" evidence="1">
    <name>unnamed</name>
</geneLocation>
<protein>
    <submittedName>
        <fullName evidence="1">Uncharacterized protein</fullName>
    </submittedName>
</protein>
<reference evidence="1" key="1">
    <citation type="journal article" date="2017" name="Nat. Commun.">
        <title>Balancing mcr-1 expression and bacterial survival is a delicate equilibrium between essential cellular defence mechanisms.</title>
        <authorList>
            <person name="Yang Q."/>
            <person name="Li M."/>
            <person name="Spiller O.B."/>
            <person name="Andrey D.O."/>
            <person name="Hinchliffe P."/>
            <person name="Li H."/>
            <person name="MacLean C."/>
            <person name="Niumsup P."/>
            <person name="Powell L."/>
            <person name="Pritchard M."/>
            <person name="Papkou A."/>
            <person name="Shen Y."/>
            <person name="Portal E."/>
            <person name="Sands K."/>
            <person name="Spencer J."/>
            <person name="Tansawai U."/>
            <person name="Thomas D."/>
            <person name="Wang S."/>
            <person name="Wang Y."/>
            <person name="Shen J."/>
            <person name="Walsh T."/>
        </authorList>
    </citation>
    <scope>NUCLEOTIDE SEQUENCE</scope>
    <source>
        <strain evidence="1">PN43</strain>
        <plasmid evidence="1">unnamed</plasmid>
    </source>
</reference>
<evidence type="ECO:0000313" key="1">
    <source>
        <dbReference type="EMBL" id="AUR80689.1"/>
    </source>
</evidence>
<keyword evidence="1" id="KW-0614">Plasmid</keyword>
<accession>A0A2I7QHA0</accession>
<proteinExistence type="predicted"/>